<dbReference type="InterPro" id="IPR019734">
    <property type="entry name" value="TPR_rpt"/>
</dbReference>
<dbReference type="SMART" id="SM01043">
    <property type="entry name" value="BTAD"/>
    <property type="match status" value="1"/>
</dbReference>
<gene>
    <name evidence="9" type="ORF">ACFFH7_31765</name>
</gene>
<dbReference type="InterPro" id="IPR027417">
    <property type="entry name" value="P-loop_NTPase"/>
</dbReference>
<dbReference type="InterPro" id="IPR002182">
    <property type="entry name" value="NB-ARC"/>
</dbReference>
<dbReference type="SUPFAM" id="SSF52540">
    <property type="entry name" value="P-loop containing nucleoside triphosphate hydrolases"/>
    <property type="match status" value="1"/>
</dbReference>
<dbReference type="Pfam" id="PF00486">
    <property type="entry name" value="Trans_reg_C"/>
    <property type="match status" value="1"/>
</dbReference>
<dbReference type="SMART" id="SM00028">
    <property type="entry name" value="TPR"/>
    <property type="match status" value="6"/>
</dbReference>
<reference evidence="9 10" key="1">
    <citation type="submission" date="2024-09" db="EMBL/GenBank/DDBJ databases">
        <authorList>
            <person name="Sun Q."/>
            <person name="Mori K."/>
        </authorList>
    </citation>
    <scope>NUCLEOTIDE SEQUENCE [LARGE SCALE GENOMIC DNA]</scope>
    <source>
        <strain evidence="9 10">TBRC 1432</strain>
    </source>
</reference>
<accession>A0ABV6N278</accession>
<evidence type="ECO:0000256" key="7">
    <source>
        <dbReference type="PROSITE-ProRule" id="PRU01091"/>
    </source>
</evidence>
<dbReference type="InterPro" id="IPR051677">
    <property type="entry name" value="AfsR-DnrI-RedD_regulator"/>
</dbReference>
<dbReference type="Gene3D" id="1.25.40.10">
    <property type="entry name" value="Tetratricopeptide repeat domain"/>
    <property type="match status" value="2"/>
</dbReference>
<dbReference type="PANTHER" id="PTHR35807:SF1">
    <property type="entry name" value="TRANSCRIPTIONAL REGULATOR REDD"/>
    <property type="match status" value="1"/>
</dbReference>
<dbReference type="InterPro" id="IPR036388">
    <property type="entry name" value="WH-like_DNA-bd_sf"/>
</dbReference>
<keyword evidence="3" id="KW-0805">Transcription regulation</keyword>
<dbReference type="PRINTS" id="PR00364">
    <property type="entry name" value="DISEASERSIST"/>
</dbReference>
<dbReference type="SUPFAM" id="SSF48452">
    <property type="entry name" value="TPR-like"/>
    <property type="match status" value="3"/>
</dbReference>
<name>A0ABV6N278_9PSEU</name>
<dbReference type="InterPro" id="IPR016032">
    <property type="entry name" value="Sig_transdc_resp-reg_C-effctor"/>
</dbReference>
<dbReference type="Pfam" id="PF17874">
    <property type="entry name" value="TPR_MalT"/>
    <property type="match status" value="1"/>
</dbReference>
<dbReference type="Gene3D" id="1.10.10.10">
    <property type="entry name" value="Winged helix-like DNA-binding domain superfamily/Winged helix DNA-binding domain"/>
    <property type="match status" value="1"/>
</dbReference>
<feature type="repeat" description="TPR" evidence="6">
    <location>
        <begin position="856"/>
        <end position="889"/>
    </location>
</feature>
<organism evidence="9 10">
    <name type="scientific">Kutzneria chonburiensis</name>
    <dbReference type="NCBI Taxonomy" id="1483604"/>
    <lineage>
        <taxon>Bacteria</taxon>
        <taxon>Bacillati</taxon>
        <taxon>Actinomycetota</taxon>
        <taxon>Actinomycetes</taxon>
        <taxon>Pseudonocardiales</taxon>
        <taxon>Pseudonocardiaceae</taxon>
        <taxon>Kutzneria</taxon>
    </lineage>
</organism>
<keyword evidence="5" id="KW-0804">Transcription</keyword>
<dbReference type="Proteomes" id="UP001589810">
    <property type="component" value="Unassembled WGS sequence"/>
</dbReference>
<dbReference type="Gene3D" id="1.10.8.430">
    <property type="entry name" value="Helical domain of apoptotic protease-activating factors"/>
    <property type="match status" value="1"/>
</dbReference>
<dbReference type="EMBL" id="JBHLUD010000011">
    <property type="protein sequence ID" value="MFC0546131.1"/>
    <property type="molecule type" value="Genomic_DNA"/>
</dbReference>
<sequence>MHAANGVPLRVEVLGPVRALLGDREIALGPPMQRALLALLALRANRAVGRTELVDALWGDDPPTTAGGSVSTYLSALRRALEPDRPSRAPSALLVSAGANSGYLLRLEPGALDCDRAEQLRERARIARSSGDLHGAVVQLQSALRLWRGLPFDGISCPFVAGERARVDELRLATVESLADALIALGRNDDAVAELSPVVRQQPLRERPRALLMTALYGAGRKADALEVFEDARRVLVDELGIEPGPELRDLHRDLIADKPAAPAPTAAPISTGAITTPKPAQLPHDVPGFTGRVQELAQLEDVLVGGDRTVAVISAIDGSGGIGKTALAVHVAHRVAEQFPDGQLYVNLRGFDPQQPPLQPAAALGQLLRGLGVEASAIPAETDEQAGLYRSLIAGKRMLVLLDNAASTDQVRPLLPGSPSCSVIVTSRSRLGGLVARDGAHRVTLDVLAEPESVEMLAAGVGKAQIEAQPEAAAELARLCGHLPLALRIAAAQLNDRPHLDLDDLCQELADERARLDVLAVDDESTAVRAVFSWSYHALKPEPARMFRMLGLHAGTEISVAAAAALANVPVVRARRLLDVVASGHLLEGVGRDRYRFHDLLRVYSAECAAEHDSRAERIGAVSRLLDFYLHTANTVDEMLAPFRRRSELPPPVPGGQPATFTDGSAALAWCETELSNLVAATAQAAELGDTYHATGIPGAMWAFFALRTPWPEWISSHQTGIGAAVAAGDRYGEVRLLIGLGYCYNELRRHMQVLECMERARIVYEPLSGGPLDHVVGGALGSAYFWAGRVDEAFELTNRALAVSRENGDRWSEAWALSHLGSYCRVLGRYQESVANFDRALRLFVEMDDRAGAIKVYRELGEAHRHFGKLDRAADCFRGAVRLFRESGGRPGEAWSLHELASVLHEDGKLAEAKESWEQSLAILEQVGDHRVEQVRRRLAAIDAAAGVRRAGR</sequence>
<evidence type="ECO:0000256" key="6">
    <source>
        <dbReference type="PROSITE-ProRule" id="PRU00339"/>
    </source>
</evidence>
<keyword evidence="10" id="KW-1185">Reference proteome</keyword>
<protein>
    <submittedName>
        <fullName evidence="9">BTAD domain-containing putative transcriptional regulator</fullName>
    </submittedName>
</protein>
<proteinExistence type="inferred from homology"/>
<dbReference type="InterPro" id="IPR005158">
    <property type="entry name" value="BTAD"/>
</dbReference>
<evidence type="ECO:0000256" key="4">
    <source>
        <dbReference type="ARBA" id="ARBA00023125"/>
    </source>
</evidence>
<keyword evidence="6" id="KW-0802">TPR repeat</keyword>
<evidence type="ECO:0000256" key="3">
    <source>
        <dbReference type="ARBA" id="ARBA00023015"/>
    </source>
</evidence>
<keyword evidence="2" id="KW-0677">Repeat</keyword>
<dbReference type="Pfam" id="PF03704">
    <property type="entry name" value="BTAD"/>
    <property type="match status" value="1"/>
</dbReference>
<dbReference type="Pfam" id="PF00931">
    <property type="entry name" value="NB-ARC"/>
    <property type="match status" value="1"/>
</dbReference>
<evidence type="ECO:0000313" key="9">
    <source>
        <dbReference type="EMBL" id="MFC0546131.1"/>
    </source>
</evidence>
<dbReference type="PROSITE" id="PS50005">
    <property type="entry name" value="TPR"/>
    <property type="match status" value="1"/>
</dbReference>
<dbReference type="RefSeq" id="WP_273943313.1">
    <property type="nucleotide sequence ID" value="NZ_CP097263.1"/>
</dbReference>
<dbReference type="InterPro" id="IPR042197">
    <property type="entry name" value="Apaf_helical"/>
</dbReference>
<dbReference type="CDD" id="cd15831">
    <property type="entry name" value="BTAD"/>
    <property type="match status" value="1"/>
</dbReference>
<dbReference type="InterPro" id="IPR011990">
    <property type="entry name" value="TPR-like_helical_dom_sf"/>
</dbReference>
<dbReference type="InterPro" id="IPR001867">
    <property type="entry name" value="OmpR/PhoB-type_DNA-bd"/>
</dbReference>
<dbReference type="PROSITE" id="PS51755">
    <property type="entry name" value="OMPR_PHOB"/>
    <property type="match status" value="1"/>
</dbReference>
<evidence type="ECO:0000256" key="2">
    <source>
        <dbReference type="ARBA" id="ARBA00022737"/>
    </source>
</evidence>
<dbReference type="InterPro" id="IPR041617">
    <property type="entry name" value="TPR_MalT"/>
</dbReference>
<dbReference type="SMART" id="SM00862">
    <property type="entry name" value="Trans_reg_C"/>
    <property type="match status" value="1"/>
</dbReference>
<comment type="caution">
    <text evidence="9">The sequence shown here is derived from an EMBL/GenBank/DDBJ whole genome shotgun (WGS) entry which is preliminary data.</text>
</comment>
<feature type="domain" description="OmpR/PhoB-type" evidence="8">
    <location>
        <begin position="1"/>
        <end position="107"/>
    </location>
</feature>
<dbReference type="PANTHER" id="PTHR35807">
    <property type="entry name" value="TRANSCRIPTIONAL REGULATOR REDD-RELATED"/>
    <property type="match status" value="1"/>
</dbReference>
<feature type="DNA-binding region" description="OmpR/PhoB-type" evidence="7">
    <location>
        <begin position="1"/>
        <end position="107"/>
    </location>
</feature>
<dbReference type="Gene3D" id="3.40.50.300">
    <property type="entry name" value="P-loop containing nucleotide triphosphate hydrolases"/>
    <property type="match status" value="1"/>
</dbReference>
<evidence type="ECO:0000313" key="10">
    <source>
        <dbReference type="Proteomes" id="UP001589810"/>
    </source>
</evidence>
<evidence type="ECO:0000259" key="8">
    <source>
        <dbReference type="PROSITE" id="PS51755"/>
    </source>
</evidence>
<comment type="similarity">
    <text evidence="1">Belongs to the AfsR/DnrI/RedD regulatory family.</text>
</comment>
<dbReference type="SUPFAM" id="SSF46894">
    <property type="entry name" value="C-terminal effector domain of the bipartite response regulators"/>
    <property type="match status" value="1"/>
</dbReference>
<keyword evidence="4 7" id="KW-0238">DNA-binding</keyword>
<evidence type="ECO:0000256" key="5">
    <source>
        <dbReference type="ARBA" id="ARBA00023163"/>
    </source>
</evidence>
<evidence type="ECO:0000256" key="1">
    <source>
        <dbReference type="ARBA" id="ARBA00005820"/>
    </source>
</evidence>